<dbReference type="HOGENOM" id="CLU_1489253_0_0_1"/>
<dbReference type="Proteomes" id="UP000054477">
    <property type="component" value="Unassembled WGS sequence"/>
</dbReference>
<accession>A0A0C9WSR8</accession>
<evidence type="ECO:0000313" key="3">
    <source>
        <dbReference type="Proteomes" id="UP000054477"/>
    </source>
</evidence>
<proteinExistence type="predicted"/>
<feature type="region of interest" description="Disordered" evidence="1">
    <location>
        <begin position="1"/>
        <end position="20"/>
    </location>
</feature>
<organism evidence="2 3">
    <name type="scientific">Laccaria amethystina LaAM-08-1</name>
    <dbReference type="NCBI Taxonomy" id="1095629"/>
    <lineage>
        <taxon>Eukaryota</taxon>
        <taxon>Fungi</taxon>
        <taxon>Dikarya</taxon>
        <taxon>Basidiomycota</taxon>
        <taxon>Agaricomycotina</taxon>
        <taxon>Agaricomycetes</taxon>
        <taxon>Agaricomycetidae</taxon>
        <taxon>Agaricales</taxon>
        <taxon>Agaricineae</taxon>
        <taxon>Hydnangiaceae</taxon>
        <taxon>Laccaria</taxon>
    </lineage>
</organism>
<dbReference type="EMBL" id="KN839048">
    <property type="protein sequence ID" value="KIJ91148.1"/>
    <property type="molecule type" value="Genomic_DNA"/>
</dbReference>
<gene>
    <name evidence="2" type="ORF">K443DRAFT_507215</name>
</gene>
<evidence type="ECO:0000313" key="2">
    <source>
        <dbReference type="EMBL" id="KIJ91148.1"/>
    </source>
</evidence>
<evidence type="ECO:0000256" key="1">
    <source>
        <dbReference type="SAM" id="MobiDB-lite"/>
    </source>
</evidence>
<keyword evidence="3" id="KW-1185">Reference proteome</keyword>
<name>A0A0C9WSR8_9AGAR</name>
<protein>
    <submittedName>
        <fullName evidence="2">Uncharacterized protein</fullName>
    </submittedName>
</protein>
<reference evidence="3" key="2">
    <citation type="submission" date="2015-01" db="EMBL/GenBank/DDBJ databases">
        <title>Evolutionary Origins and Diversification of the Mycorrhizal Mutualists.</title>
        <authorList>
            <consortium name="DOE Joint Genome Institute"/>
            <consortium name="Mycorrhizal Genomics Consortium"/>
            <person name="Kohler A."/>
            <person name="Kuo A."/>
            <person name="Nagy L.G."/>
            <person name="Floudas D."/>
            <person name="Copeland A."/>
            <person name="Barry K.W."/>
            <person name="Cichocki N."/>
            <person name="Veneault-Fourrey C."/>
            <person name="LaButti K."/>
            <person name="Lindquist E.A."/>
            <person name="Lipzen A."/>
            <person name="Lundell T."/>
            <person name="Morin E."/>
            <person name="Murat C."/>
            <person name="Riley R."/>
            <person name="Ohm R."/>
            <person name="Sun H."/>
            <person name="Tunlid A."/>
            <person name="Henrissat B."/>
            <person name="Grigoriev I.V."/>
            <person name="Hibbett D.S."/>
            <person name="Martin F."/>
        </authorList>
    </citation>
    <scope>NUCLEOTIDE SEQUENCE [LARGE SCALE GENOMIC DNA]</scope>
    <source>
        <strain evidence="3">LaAM-08-1</strain>
    </source>
</reference>
<dbReference type="AlphaFoldDB" id="A0A0C9WSR8"/>
<reference evidence="2 3" key="1">
    <citation type="submission" date="2014-04" db="EMBL/GenBank/DDBJ databases">
        <authorList>
            <consortium name="DOE Joint Genome Institute"/>
            <person name="Kuo A."/>
            <person name="Kohler A."/>
            <person name="Nagy L.G."/>
            <person name="Floudas D."/>
            <person name="Copeland A."/>
            <person name="Barry K.W."/>
            <person name="Cichocki N."/>
            <person name="Veneault-Fourrey C."/>
            <person name="LaButti K."/>
            <person name="Lindquist E.A."/>
            <person name="Lipzen A."/>
            <person name="Lundell T."/>
            <person name="Morin E."/>
            <person name="Murat C."/>
            <person name="Sun H."/>
            <person name="Tunlid A."/>
            <person name="Henrissat B."/>
            <person name="Grigoriev I.V."/>
            <person name="Hibbett D.S."/>
            <person name="Martin F."/>
            <person name="Nordberg H.P."/>
            <person name="Cantor M.N."/>
            <person name="Hua S.X."/>
        </authorList>
    </citation>
    <scope>NUCLEOTIDE SEQUENCE [LARGE SCALE GENOMIC DNA]</scope>
    <source>
        <strain evidence="2 3">LaAM-08-1</strain>
    </source>
</reference>
<sequence length="181" mass="19753">MEKLATSESNTNGTLTTTSPANIGFVTRSRASSPVPEDGFACGNAFRWLARLRTTWAPFCTWSYYTGDVDPETDAGPISGTMNRTNPSFDLSSNGLSIPDEITVKSFCEAARLLPKRIYHNLFLLRLPAMYSSRNTATDTYFNSLLREWKALNGASAVLTAAILALIIPSKKIFHCSAGVC</sequence>